<gene>
    <name evidence="2" type="ORF">T310_9375</name>
</gene>
<reference evidence="2 3" key="1">
    <citation type="submission" date="2015-04" db="EMBL/GenBank/DDBJ databases">
        <authorList>
            <person name="Heijne W.H."/>
            <person name="Fedorova N.D."/>
            <person name="Nierman W.C."/>
            <person name="Vollebregt A.W."/>
            <person name="Zhao Z."/>
            <person name="Wu L."/>
            <person name="Kumar M."/>
            <person name="Stam H."/>
            <person name="van den Berg M.A."/>
            <person name="Pel H.J."/>
        </authorList>
    </citation>
    <scope>NUCLEOTIDE SEQUENCE [LARGE SCALE GENOMIC DNA]</scope>
    <source>
        <strain evidence="2 3">CBS 393.64</strain>
    </source>
</reference>
<dbReference type="EMBL" id="LASV01000721">
    <property type="protein sequence ID" value="KKA17007.1"/>
    <property type="molecule type" value="Genomic_DNA"/>
</dbReference>
<sequence>MTPHHLDPSAVVIGCVNCVGTGTAAPLACPVGWPAAAAAAAGGNKKRQGDGRQQHTHSAIFFTTKYAPVPRRATLTSAIPFPGLPRTKTGGKPRKEDEEEEKNGCRGSG</sequence>
<organism evidence="2 3">
    <name type="scientific">Rasamsonia emersonii (strain ATCC 16479 / CBS 393.64 / IMI 116815)</name>
    <dbReference type="NCBI Taxonomy" id="1408163"/>
    <lineage>
        <taxon>Eukaryota</taxon>
        <taxon>Fungi</taxon>
        <taxon>Dikarya</taxon>
        <taxon>Ascomycota</taxon>
        <taxon>Pezizomycotina</taxon>
        <taxon>Eurotiomycetes</taxon>
        <taxon>Eurotiomycetidae</taxon>
        <taxon>Eurotiales</taxon>
        <taxon>Trichocomaceae</taxon>
        <taxon>Rasamsonia</taxon>
    </lineage>
</organism>
<name>A0A0F4YFH9_RASE3</name>
<dbReference type="RefSeq" id="XP_013323619.1">
    <property type="nucleotide sequence ID" value="XM_013468165.1"/>
</dbReference>
<feature type="region of interest" description="Disordered" evidence="1">
    <location>
        <begin position="38"/>
        <end position="59"/>
    </location>
</feature>
<keyword evidence="3" id="KW-1185">Reference proteome</keyword>
<evidence type="ECO:0000313" key="2">
    <source>
        <dbReference type="EMBL" id="KKA17007.1"/>
    </source>
</evidence>
<comment type="caution">
    <text evidence="2">The sequence shown here is derived from an EMBL/GenBank/DDBJ whole genome shotgun (WGS) entry which is preliminary data.</text>
</comment>
<evidence type="ECO:0000256" key="1">
    <source>
        <dbReference type="SAM" id="MobiDB-lite"/>
    </source>
</evidence>
<accession>A0A0F4YFH9</accession>
<dbReference type="GeneID" id="25321313"/>
<protein>
    <submittedName>
        <fullName evidence="2">Uncharacterized protein</fullName>
    </submittedName>
</protein>
<proteinExistence type="predicted"/>
<feature type="region of interest" description="Disordered" evidence="1">
    <location>
        <begin position="73"/>
        <end position="109"/>
    </location>
</feature>
<dbReference type="Proteomes" id="UP000053958">
    <property type="component" value="Unassembled WGS sequence"/>
</dbReference>
<evidence type="ECO:0000313" key="3">
    <source>
        <dbReference type="Proteomes" id="UP000053958"/>
    </source>
</evidence>
<dbReference type="AlphaFoldDB" id="A0A0F4YFH9"/>